<dbReference type="InterPro" id="IPR051207">
    <property type="entry name" value="ComplexI_NDUFA9_subunit"/>
</dbReference>
<dbReference type="InterPro" id="IPR036291">
    <property type="entry name" value="NAD(P)-bd_dom_sf"/>
</dbReference>
<dbReference type="InterPro" id="IPR016040">
    <property type="entry name" value="NAD(P)-bd_dom"/>
</dbReference>
<sequence>MTGGTGVLGGALTARLRERADVVVLSRSAHDGPGYARGDLETGEGLADALADVDAVAHCATAADYRHPDRDVAATRNLLAAAGDRHLVYISIVGVDRIPFGYYRSKLAAEGLVETSGAPWTILRTTQFHDLVATGLRLMSRLPAPLVPTLAVQPVDVGEVADRMATLVLGEPAGRVPDMGGPRVERVPDLMRAYLGAVGSRRPTFAVPFLVPGAAAAAFRRGHHLAPAHADGTRTFADHLRTTVVARGSVAASDNRSDH</sequence>
<name>A0A8J3JGI2_9ACTN</name>
<dbReference type="PANTHER" id="PTHR12126:SF11">
    <property type="entry name" value="NADH DEHYDROGENASE [UBIQUINONE] 1 ALPHA SUBCOMPLEX SUBUNIT 9, MITOCHONDRIAL"/>
    <property type="match status" value="1"/>
</dbReference>
<evidence type="ECO:0000313" key="3">
    <source>
        <dbReference type="Proteomes" id="UP000612808"/>
    </source>
</evidence>
<evidence type="ECO:0000259" key="1">
    <source>
        <dbReference type="Pfam" id="PF13460"/>
    </source>
</evidence>
<dbReference type="Gene3D" id="3.40.50.720">
    <property type="entry name" value="NAD(P)-binding Rossmann-like Domain"/>
    <property type="match status" value="1"/>
</dbReference>
<evidence type="ECO:0000313" key="2">
    <source>
        <dbReference type="EMBL" id="GID15957.1"/>
    </source>
</evidence>
<dbReference type="PANTHER" id="PTHR12126">
    <property type="entry name" value="NADH-UBIQUINONE OXIDOREDUCTASE 39 KDA SUBUNIT-RELATED"/>
    <property type="match status" value="1"/>
</dbReference>
<dbReference type="SUPFAM" id="SSF51735">
    <property type="entry name" value="NAD(P)-binding Rossmann-fold domains"/>
    <property type="match status" value="1"/>
</dbReference>
<dbReference type="EMBL" id="BOMB01000050">
    <property type="protein sequence ID" value="GID15957.1"/>
    <property type="molecule type" value="Genomic_DNA"/>
</dbReference>
<protein>
    <submittedName>
        <fullName evidence="2">Nucleotide-diphosphate-sugar epimerase</fullName>
    </submittedName>
</protein>
<keyword evidence="3" id="KW-1185">Reference proteome</keyword>
<feature type="domain" description="NAD(P)-binding" evidence="1">
    <location>
        <begin position="3"/>
        <end position="142"/>
    </location>
</feature>
<reference evidence="2" key="1">
    <citation type="submission" date="2021-01" db="EMBL/GenBank/DDBJ databases">
        <title>Whole genome shotgun sequence of Actinocatenispora rupis NBRC 107355.</title>
        <authorList>
            <person name="Komaki H."/>
            <person name="Tamura T."/>
        </authorList>
    </citation>
    <scope>NUCLEOTIDE SEQUENCE</scope>
    <source>
        <strain evidence="2">NBRC 107355</strain>
    </source>
</reference>
<dbReference type="GO" id="GO:0044877">
    <property type="term" value="F:protein-containing complex binding"/>
    <property type="evidence" value="ECO:0007669"/>
    <property type="project" value="TreeGrafter"/>
</dbReference>
<proteinExistence type="predicted"/>
<gene>
    <name evidence="2" type="ORF">Aru02nite_68460</name>
</gene>
<comment type="caution">
    <text evidence="2">The sequence shown here is derived from an EMBL/GenBank/DDBJ whole genome shotgun (WGS) entry which is preliminary data.</text>
</comment>
<accession>A0A8J3JGI2</accession>
<organism evidence="2 3">
    <name type="scientific">Actinocatenispora rupis</name>
    <dbReference type="NCBI Taxonomy" id="519421"/>
    <lineage>
        <taxon>Bacteria</taxon>
        <taxon>Bacillati</taxon>
        <taxon>Actinomycetota</taxon>
        <taxon>Actinomycetes</taxon>
        <taxon>Micromonosporales</taxon>
        <taxon>Micromonosporaceae</taxon>
        <taxon>Actinocatenispora</taxon>
    </lineage>
</organism>
<dbReference type="Proteomes" id="UP000612808">
    <property type="component" value="Unassembled WGS sequence"/>
</dbReference>
<dbReference type="Pfam" id="PF13460">
    <property type="entry name" value="NAD_binding_10"/>
    <property type="match status" value="1"/>
</dbReference>
<dbReference type="AlphaFoldDB" id="A0A8J3JGI2"/>